<comment type="caution">
    <text evidence="1">The sequence shown here is derived from an EMBL/GenBank/DDBJ whole genome shotgun (WGS) entry which is preliminary data.</text>
</comment>
<name>A0A562K964_SPHWJ</name>
<gene>
    <name evidence="1" type="ORF">IQ35_02851</name>
</gene>
<reference evidence="1 2" key="1">
    <citation type="journal article" date="2015" name="Stand. Genomic Sci.">
        <title>Genomic Encyclopedia of Bacterial and Archaeal Type Strains, Phase III: the genomes of soil and plant-associated and newly described type strains.</title>
        <authorList>
            <person name="Whitman W.B."/>
            <person name="Woyke T."/>
            <person name="Klenk H.P."/>
            <person name="Zhou Y."/>
            <person name="Lilburn T.G."/>
            <person name="Beck B.J."/>
            <person name="De Vos P."/>
            <person name="Vandamme P."/>
            <person name="Eisen J.A."/>
            <person name="Garrity G."/>
            <person name="Hugenholtz P."/>
            <person name="Kyrpides N.C."/>
        </authorList>
    </citation>
    <scope>NUCLEOTIDE SEQUENCE [LARGE SCALE GENOMIC DNA]</scope>
    <source>
        <strain evidence="1 2">CGMCC 1.7748</strain>
    </source>
</reference>
<evidence type="ECO:0000313" key="1">
    <source>
        <dbReference type="EMBL" id="TWH91948.1"/>
    </source>
</evidence>
<organism evidence="1 2">
    <name type="scientific">Sphingobium wenxiniae (strain DSM 21828 / CGMCC 1.7748 / JZ-1)</name>
    <dbReference type="NCBI Taxonomy" id="595605"/>
    <lineage>
        <taxon>Bacteria</taxon>
        <taxon>Pseudomonadati</taxon>
        <taxon>Pseudomonadota</taxon>
        <taxon>Alphaproteobacteria</taxon>
        <taxon>Sphingomonadales</taxon>
        <taxon>Sphingomonadaceae</taxon>
        <taxon>Sphingobium</taxon>
    </lineage>
</organism>
<evidence type="ECO:0000313" key="2">
    <source>
        <dbReference type="Proteomes" id="UP000316624"/>
    </source>
</evidence>
<keyword evidence="2" id="KW-1185">Reference proteome</keyword>
<sequence length="124" mass="14931">MPLWLTWRITNWRSWGREWPQTDFDWYNYALAGVPRLRREITLRHWAGDEDAEIARRFGLSQNEVMWHYVMTSGHIEAVFEAKKRREEDRKYLAFVHQDYPAGRARMPSRFYSLRRVSGLAGVV</sequence>
<dbReference type="EMBL" id="VLKK01000011">
    <property type="protein sequence ID" value="TWH91948.1"/>
    <property type="molecule type" value="Genomic_DNA"/>
</dbReference>
<dbReference type="AlphaFoldDB" id="A0A562K964"/>
<protein>
    <submittedName>
        <fullName evidence="1">Uncharacterized protein</fullName>
    </submittedName>
</protein>
<proteinExistence type="predicted"/>
<accession>A0A562K964</accession>
<dbReference type="Proteomes" id="UP000316624">
    <property type="component" value="Unassembled WGS sequence"/>
</dbReference>